<sequence length="809" mass="86907">MTRLEGRVFVLAHALNSDAAPADRAQSYAYTHNSADPASSGVTLTIGQESRATVIFDGGDLLGDLVERATTAADDVRTRLATEDRAALFGVTDPLLALEFGARGIEMDFVTGYFRDGHDKNATIAGLNAVPFTRDSTATFQIDDRVVRNFDTGTPRLLPGQGLVVEPPATNLVRYSAEFGNAVWDRIATGTGVLPVVQSNVATAPDGSMTADRISLGLGTGSTLSDRSQLQQDVQTVPGQAFWGSLFVKGEVGEKILLRHVGGSGYMVHAFNGEWQRIGRRETALGATAQVEIALRGGAGSSAATTFLAWGAQLERGTVPTSYVPTAATTATRQQDTLLLTGLALGEMTIVIDVALIGGGTGTMPGRRVAFTAFADTGAIENVTVVNDDIGGIGAVIQSGGDIRGVTRLDQVMGEGETQRIALRLSPDDTRLMRNGVPGLWLWDVRTPAVLTRIMVGGSPLSTLARLGGIVKRIVVLPFALPDSALSVLTGGPPYPAGEITWQRIIKHAAFSDRDSARTFSLGGKQYIANGYRINGVYPKDIWSSDDGINYSLVNANPGYEVYSHMAVLGTTIYAFRTKMYESDDGGLTWTEILGTLPWGILSGDAPVIVHRGKLLAFHSTGNVPVEANEGVWEYDPTANSWNRIYVAEWGSRDIPAVAEFKGDLYIYGGQRKVSNVPPENNYPGLTTLGDMWKSTDGGVSWEQVSAALPMLPRPWPVMIEHDGRFYLMGGFNPRSMAPRNFNDTWVSDDGVAWTLLPAAQPYLSRHAATGYVFNGELYMVAGNANSEALPLETLNDIWHFRKLQVAQS</sequence>
<dbReference type="AlphaFoldDB" id="A0A2W4ZBE2"/>
<gene>
    <name evidence="1" type="ORF">DI632_05325</name>
</gene>
<protein>
    <submittedName>
        <fullName evidence="1">Uncharacterized protein</fullName>
    </submittedName>
</protein>
<dbReference type="InterPro" id="IPR011043">
    <property type="entry name" value="Gal_Oxase/kelch_b-propeller"/>
</dbReference>
<evidence type="ECO:0000313" key="2">
    <source>
        <dbReference type="Proteomes" id="UP000248614"/>
    </source>
</evidence>
<name>A0A2W4ZBE2_9SPHN</name>
<dbReference type="Gene3D" id="2.130.10.10">
    <property type="entry name" value="YVTN repeat-like/Quinoprotein amine dehydrogenase"/>
    <property type="match status" value="1"/>
</dbReference>
<proteinExistence type="predicted"/>
<dbReference type="EMBL" id="QFNF01000009">
    <property type="protein sequence ID" value="PZO79026.1"/>
    <property type="molecule type" value="Genomic_DNA"/>
</dbReference>
<dbReference type="InterPro" id="IPR015915">
    <property type="entry name" value="Kelch-typ_b-propeller"/>
</dbReference>
<comment type="caution">
    <text evidence="1">The sequence shown here is derived from an EMBL/GenBank/DDBJ whole genome shotgun (WGS) entry which is preliminary data.</text>
</comment>
<accession>A0A2W4ZBE2</accession>
<reference evidence="1 2" key="1">
    <citation type="submission" date="2017-08" db="EMBL/GenBank/DDBJ databases">
        <title>Infants hospitalized years apart are colonized by the same room-sourced microbial strains.</title>
        <authorList>
            <person name="Brooks B."/>
            <person name="Olm M.R."/>
            <person name="Firek B.A."/>
            <person name="Baker R."/>
            <person name="Thomas B.C."/>
            <person name="Morowitz M.J."/>
            <person name="Banfield J.F."/>
        </authorList>
    </citation>
    <scope>NUCLEOTIDE SEQUENCE [LARGE SCALE GENOMIC DNA]</scope>
    <source>
        <strain evidence="1">S2_018_000_R3_110</strain>
    </source>
</reference>
<dbReference type="InterPro" id="IPR015943">
    <property type="entry name" value="WD40/YVTN_repeat-like_dom_sf"/>
</dbReference>
<dbReference type="Proteomes" id="UP000248614">
    <property type="component" value="Unassembled WGS sequence"/>
</dbReference>
<organism evidence="1 2">
    <name type="scientific">Sphingomonas hengshuiensis</name>
    <dbReference type="NCBI Taxonomy" id="1609977"/>
    <lineage>
        <taxon>Bacteria</taxon>
        <taxon>Pseudomonadati</taxon>
        <taxon>Pseudomonadota</taxon>
        <taxon>Alphaproteobacteria</taxon>
        <taxon>Sphingomonadales</taxon>
        <taxon>Sphingomonadaceae</taxon>
        <taxon>Sphingomonas</taxon>
    </lineage>
</organism>
<dbReference type="CDD" id="cd15482">
    <property type="entry name" value="Sialidase_non-viral"/>
    <property type="match status" value="1"/>
</dbReference>
<dbReference type="Gene3D" id="2.120.10.80">
    <property type="entry name" value="Kelch-type beta propeller"/>
    <property type="match status" value="1"/>
</dbReference>
<dbReference type="SUPFAM" id="SSF50965">
    <property type="entry name" value="Galactose oxidase, central domain"/>
    <property type="match status" value="1"/>
</dbReference>
<evidence type="ECO:0000313" key="1">
    <source>
        <dbReference type="EMBL" id="PZO79026.1"/>
    </source>
</evidence>